<evidence type="ECO:0000313" key="3">
    <source>
        <dbReference type="Proteomes" id="UP000838412"/>
    </source>
</evidence>
<feature type="region of interest" description="Disordered" evidence="1">
    <location>
        <begin position="1"/>
        <end position="32"/>
    </location>
</feature>
<proteinExistence type="predicted"/>
<gene>
    <name evidence="2" type="primary">Hypp1121</name>
    <name evidence="2" type="ORF">BLAG_LOCUS13075</name>
</gene>
<dbReference type="OrthoDB" id="10293306at2759"/>
<evidence type="ECO:0000256" key="1">
    <source>
        <dbReference type="SAM" id="MobiDB-lite"/>
    </source>
</evidence>
<accession>A0A8J9ZHP7</accession>
<dbReference type="AlphaFoldDB" id="A0A8J9ZHP7"/>
<feature type="compositionally biased region" description="Low complexity" evidence="1">
    <location>
        <begin position="51"/>
        <end position="63"/>
    </location>
</feature>
<sequence length="350" mass="38416">MPWSSENDTDKLEKTEGGAEESSSIDGSSGTRSYSVLESADIDTDVLFMSQSSNENLTSESSSCDSDFNPTREKGKCCVSSRAIKVGTETSKKGSDTEEDSSSSNSRNTNTTANDELAISSDIDEDFKRLQRQSQSHTDLVIPGSELPCVWQENVESGVQSEMSHSSTSQSSGDGNSWELTSQTSDEDELSDSFEELSDTSFITEILQPCENCRLSLKEATTFSKTPWEETSHTFRTIGDPRLIRTRTCNSGSIDVCSSLATSSEFGTTESYTLSGSTSYCYTCTCDTSSLDESESDTWTMTWPPSKVRASPACLPDARAPPDERIALWIEQNANHWEKKGRKKPQTTQK</sequence>
<evidence type="ECO:0000313" key="2">
    <source>
        <dbReference type="EMBL" id="CAH1253248.1"/>
    </source>
</evidence>
<feature type="region of interest" description="Disordered" evidence="1">
    <location>
        <begin position="51"/>
        <end position="120"/>
    </location>
</feature>
<protein>
    <submittedName>
        <fullName evidence="2">Hypp1121 protein</fullName>
    </submittedName>
</protein>
<feature type="compositionally biased region" description="Basic and acidic residues" evidence="1">
    <location>
        <begin position="8"/>
        <end position="17"/>
    </location>
</feature>
<feature type="compositionally biased region" description="Low complexity" evidence="1">
    <location>
        <begin position="161"/>
        <end position="177"/>
    </location>
</feature>
<organism evidence="2 3">
    <name type="scientific">Branchiostoma lanceolatum</name>
    <name type="common">Common lancelet</name>
    <name type="synonym">Amphioxus lanceolatum</name>
    <dbReference type="NCBI Taxonomy" id="7740"/>
    <lineage>
        <taxon>Eukaryota</taxon>
        <taxon>Metazoa</taxon>
        <taxon>Chordata</taxon>
        <taxon>Cephalochordata</taxon>
        <taxon>Leptocardii</taxon>
        <taxon>Amphioxiformes</taxon>
        <taxon>Branchiostomatidae</taxon>
        <taxon>Branchiostoma</taxon>
    </lineage>
</organism>
<feature type="compositionally biased region" description="Low complexity" evidence="1">
    <location>
        <begin position="20"/>
        <end position="32"/>
    </location>
</feature>
<dbReference type="EMBL" id="OV696687">
    <property type="protein sequence ID" value="CAH1253248.1"/>
    <property type="molecule type" value="Genomic_DNA"/>
</dbReference>
<name>A0A8J9ZHP7_BRALA</name>
<dbReference type="Proteomes" id="UP000838412">
    <property type="component" value="Chromosome 2"/>
</dbReference>
<feature type="compositionally biased region" description="Low complexity" evidence="1">
    <location>
        <begin position="102"/>
        <end position="115"/>
    </location>
</feature>
<reference evidence="2" key="1">
    <citation type="submission" date="2022-01" db="EMBL/GenBank/DDBJ databases">
        <authorList>
            <person name="Braso-Vives M."/>
        </authorList>
    </citation>
    <scope>NUCLEOTIDE SEQUENCE</scope>
</reference>
<keyword evidence="3" id="KW-1185">Reference proteome</keyword>
<feature type="region of interest" description="Disordered" evidence="1">
    <location>
        <begin position="156"/>
        <end position="193"/>
    </location>
</feature>